<keyword evidence="11" id="KW-1185">Reference proteome</keyword>
<dbReference type="InterPro" id="IPR000014">
    <property type="entry name" value="PAS"/>
</dbReference>
<dbReference type="Gene3D" id="3.30.450.20">
    <property type="entry name" value="PAS domain"/>
    <property type="match status" value="1"/>
</dbReference>
<dbReference type="InterPro" id="IPR000700">
    <property type="entry name" value="PAS-assoc_C"/>
</dbReference>
<proteinExistence type="predicted"/>
<reference evidence="10 11" key="1">
    <citation type="journal article" date="2023" name="Antonie Van Leeuwenhoek">
        <title>Mesoterricola silvestris gen. nov., sp. nov., Mesoterricola sediminis sp. nov., Geothrix oryzae sp. nov., Geothrix edaphica sp. nov., Geothrix rubra sp. nov., and Geothrix limicola sp. nov., six novel members of Acidobacteriota isolated from soils.</title>
        <authorList>
            <person name="Itoh H."/>
            <person name="Sugisawa Y."/>
            <person name="Mise K."/>
            <person name="Xu Z."/>
            <person name="Kuniyasu M."/>
            <person name="Ushijima N."/>
            <person name="Kawano K."/>
            <person name="Kobayashi E."/>
            <person name="Shiratori Y."/>
            <person name="Masuda Y."/>
            <person name="Senoo K."/>
        </authorList>
    </citation>
    <scope>NUCLEOTIDE SEQUENCE [LARGE SCALE GENOMIC DNA]</scope>
    <source>
        <strain evidence="10 11">Red804</strain>
    </source>
</reference>
<dbReference type="NCBIfam" id="TIGR00229">
    <property type="entry name" value="sensory_box"/>
    <property type="match status" value="1"/>
</dbReference>
<evidence type="ECO:0000313" key="10">
    <source>
        <dbReference type="EMBL" id="GLH72559.1"/>
    </source>
</evidence>
<dbReference type="SUPFAM" id="SSF55874">
    <property type="entry name" value="ATPase domain of HSP90 chaperone/DNA topoisomerase II/histidine kinase"/>
    <property type="match status" value="1"/>
</dbReference>
<comment type="catalytic activity">
    <reaction evidence="1">
        <text>ATP + protein L-histidine = ADP + protein N-phospho-L-histidine.</text>
        <dbReference type="EC" id="2.7.13.3"/>
    </reaction>
</comment>
<dbReference type="EMBL" id="BSDE01000001">
    <property type="protein sequence ID" value="GLH72559.1"/>
    <property type="molecule type" value="Genomic_DNA"/>
</dbReference>
<feature type="transmembrane region" description="Helical" evidence="6">
    <location>
        <begin position="51"/>
        <end position="69"/>
    </location>
</feature>
<dbReference type="PANTHER" id="PTHR43047">
    <property type="entry name" value="TWO-COMPONENT HISTIDINE PROTEIN KINASE"/>
    <property type="match status" value="1"/>
</dbReference>
<dbReference type="PROSITE" id="PS50109">
    <property type="entry name" value="HIS_KIN"/>
    <property type="match status" value="1"/>
</dbReference>
<organism evidence="10 11">
    <name type="scientific">Geothrix limicola</name>
    <dbReference type="NCBI Taxonomy" id="2927978"/>
    <lineage>
        <taxon>Bacteria</taxon>
        <taxon>Pseudomonadati</taxon>
        <taxon>Acidobacteriota</taxon>
        <taxon>Holophagae</taxon>
        <taxon>Holophagales</taxon>
        <taxon>Holophagaceae</taxon>
        <taxon>Geothrix</taxon>
    </lineage>
</organism>
<sequence>MNAEPQASASPARAQPGALGTTLAVLAVPALVSWILILALKPDSPARLPPAVLLFILVLWLSALVFLYARRRLDLQARMAEARDSQQRLLKAIMDAATEVALIATDAQGVIQLFNTGAEQMLGWKARDVIHRMTAEAFHLPEETEVRSRELSEALGRPIRGFEVFSALPERGLSEVRTWTYRHADGHLFPIRLAITALRDRHGSIFGYLGVAQDLQSQRARESSLEARAQEAQEAARLKSAFLATMSHEIRTPMNAIMAMSRYLLTTDLDEEQREITEIGRKAARNLLDMLDRVLDLSKAEAGGMSLESSPFSPIVLTQDCAALWRADATAKGLAFLVALPSDVPPVLGDPLRLRQVVNNLLGNALKFTAQGSITLRLLSEDEGSALRLRWAVEDTGIGMAPTVLQRLFRPFTQADAGITRQYGGSGLGLALSHELMHLMGGSIHVESTPQKGTTFTVDVRLPKA</sequence>
<keyword evidence="3" id="KW-0597">Phosphoprotein</keyword>
<dbReference type="Gene3D" id="3.30.565.10">
    <property type="entry name" value="Histidine kinase-like ATPase, C-terminal domain"/>
    <property type="match status" value="1"/>
</dbReference>
<accession>A0ABQ5QDA6</accession>
<evidence type="ECO:0000256" key="1">
    <source>
        <dbReference type="ARBA" id="ARBA00000085"/>
    </source>
</evidence>
<dbReference type="InterPro" id="IPR013767">
    <property type="entry name" value="PAS_fold"/>
</dbReference>
<evidence type="ECO:0000256" key="6">
    <source>
        <dbReference type="SAM" id="Phobius"/>
    </source>
</evidence>
<dbReference type="Gene3D" id="1.10.287.130">
    <property type="match status" value="1"/>
</dbReference>
<keyword evidence="6" id="KW-0812">Transmembrane</keyword>
<evidence type="ECO:0000256" key="4">
    <source>
        <dbReference type="ARBA" id="ARBA00022679"/>
    </source>
</evidence>
<dbReference type="SMART" id="SM00091">
    <property type="entry name" value="PAS"/>
    <property type="match status" value="1"/>
</dbReference>
<evidence type="ECO:0000259" key="7">
    <source>
        <dbReference type="PROSITE" id="PS50109"/>
    </source>
</evidence>
<protein>
    <recommendedName>
        <fullName evidence="2">histidine kinase</fullName>
        <ecNumber evidence="2">2.7.13.3</ecNumber>
    </recommendedName>
</protein>
<dbReference type="Pfam" id="PF02518">
    <property type="entry name" value="HATPase_c"/>
    <property type="match status" value="1"/>
</dbReference>
<dbReference type="PANTHER" id="PTHR43047:SF64">
    <property type="entry name" value="HISTIDINE KINASE CONTAINING CHEY-HOMOLOGOUS RECEIVER DOMAIN AND PAS DOMAIN-RELATED"/>
    <property type="match status" value="1"/>
</dbReference>
<dbReference type="InterPro" id="IPR004358">
    <property type="entry name" value="Sig_transdc_His_kin-like_C"/>
</dbReference>
<keyword evidence="4" id="KW-0808">Transferase</keyword>
<dbReference type="InterPro" id="IPR035965">
    <property type="entry name" value="PAS-like_dom_sf"/>
</dbReference>
<dbReference type="SUPFAM" id="SSF47384">
    <property type="entry name" value="Homodimeric domain of signal transducing histidine kinase"/>
    <property type="match status" value="1"/>
</dbReference>
<dbReference type="SUPFAM" id="SSF55785">
    <property type="entry name" value="PYP-like sensor domain (PAS domain)"/>
    <property type="match status" value="1"/>
</dbReference>
<gene>
    <name evidence="10" type="ORF">GETHLI_10610</name>
</gene>
<name>A0ABQ5QDA6_9BACT</name>
<keyword evidence="6" id="KW-1133">Transmembrane helix</keyword>
<dbReference type="InterPro" id="IPR036890">
    <property type="entry name" value="HATPase_C_sf"/>
</dbReference>
<dbReference type="InterPro" id="IPR003661">
    <property type="entry name" value="HisK_dim/P_dom"/>
</dbReference>
<dbReference type="SMART" id="SM00387">
    <property type="entry name" value="HATPase_c"/>
    <property type="match status" value="1"/>
</dbReference>
<dbReference type="PROSITE" id="PS50113">
    <property type="entry name" value="PAC"/>
    <property type="match status" value="1"/>
</dbReference>
<feature type="domain" description="PAC" evidence="9">
    <location>
        <begin position="174"/>
        <end position="227"/>
    </location>
</feature>
<dbReference type="Proteomes" id="UP001165069">
    <property type="component" value="Unassembled WGS sequence"/>
</dbReference>
<dbReference type="CDD" id="cd00130">
    <property type="entry name" value="PAS"/>
    <property type="match status" value="1"/>
</dbReference>
<dbReference type="CDD" id="cd00082">
    <property type="entry name" value="HisKA"/>
    <property type="match status" value="1"/>
</dbReference>
<dbReference type="InterPro" id="IPR005467">
    <property type="entry name" value="His_kinase_dom"/>
</dbReference>
<evidence type="ECO:0000256" key="3">
    <source>
        <dbReference type="ARBA" id="ARBA00022553"/>
    </source>
</evidence>
<evidence type="ECO:0000256" key="2">
    <source>
        <dbReference type="ARBA" id="ARBA00012438"/>
    </source>
</evidence>
<dbReference type="InterPro" id="IPR036097">
    <property type="entry name" value="HisK_dim/P_sf"/>
</dbReference>
<keyword evidence="6" id="KW-0472">Membrane</keyword>
<evidence type="ECO:0000259" key="8">
    <source>
        <dbReference type="PROSITE" id="PS50112"/>
    </source>
</evidence>
<dbReference type="EC" id="2.7.13.3" evidence="2"/>
<dbReference type="InterPro" id="IPR003594">
    <property type="entry name" value="HATPase_dom"/>
</dbReference>
<comment type="caution">
    <text evidence="10">The sequence shown here is derived from an EMBL/GenBank/DDBJ whole genome shotgun (WGS) entry which is preliminary data.</text>
</comment>
<feature type="domain" description="Histidine kinase" evidence="7">
    <location>
        <begin position="245"/>
        <end position="464"/>
    </location>
</feature>
<evidence type="ECO:0000313" key="11">
    <source>
        <dbReference type="Proteomes" id="UP001165069"/>
    </source>
</evidence>
<feature type="domain" description="PAS" evidence="8">
    <location>
        <begin position="86"/>
        <end position="158"/>
    </location>
</feature>
<feature type="transmembrane region" description="Helical" evidence="6">
    <location>
        <begin position="18"/>
        <end position="39"/>
    </location>
</feature>
<dbReference type="Pfam" id="PF00512">
    <property type="entry name" value="HisKA"/>
    <property type="match status" value="1"/>
</dbReference>
<dbReference type="PROSITE" id="PS50112">
    <property type="entry name" value="PAS"/>
    <property type="match status" value="1"/>
</dbReference>
<dbReference type="SMART" id="SM00388">
    <property type="entry name" value="HisKA"/>
    <property type="match status" value="1"/>
</dbReference>
<dbReference type="PRINTS" id="PR00344">
    <property type="entry name" value="BCTRLSENSOR"/>
</dbReference>
<evidence type="ECO:0000259" key="9">
    <source>
        <dbReference type="PROSITE" id="PS50113"/>
    </source>
</evidence>
<evidence type="ECO:0000256" key="5">
    <source>
        <dbReference type="ARBA" id="ARBA00022777"/>
    </source>
</evidence>
<dbReference type="Pfam" id="PF00989">
    <property type="entry name" value="PAS"/>
    <property type="match status" value="1"/>
</dbReference>
<keyword evidence="5" id="KW-0418">Kinase</keyword>
<dbReference type="RefSeq" id="WP_285571343.1">
    <property type="nucleotide sequence ID" value="NZ_BSDE01000001.1"/>
</dbReference>
<dbReference type="CDD" id="cd16922">
    <property type="entry name" value="HATPase_EvgS-ArcB-TorS-like"/>
    <property type="match status" value="1"/>
</dbReference>